<comment type="caution">
    <text evidence="1">The sequence shown here is derived from an EMBL/GenBank/DDBJ whole genome shotgun (WGS) entry which is preliminary data.</text>
</comment>
<reference evidence="1 2" key="1">
    <citation type="submission" date="2019-05" db="EMBL/GenBank/DDBJ databases">
        <title>Another draft genome of Portunus trituberculatus and its Hox gene families provides insights of decapod evolution.</title>
        <authorList>
            <person name="Jeong J.-H."/>
            <person name="Song I."/>
            <person name="Kim S."/>
            <person name="Choi T."/>
            <person name="Kim D."/>
            <person name="Ryu S."/>
            <person name="Kim W."/>
        </authorList>
    </citation>
    <scope>NUCLEOTIDE SEQUENCE [LARGE SCALE GENOMIC DNA]</scope>
    <source>
        <tissue evidence="1">Muscle</tissue>
    </source>
</reference>
<keyword evidence="1" id="KW-0176">Collagen</keyword>
<evidence type="ECO:0000313" key="2">
    <source>
        <dbReference type="Proteomes" id="UP000324222"/>
    </source>
</evidence>
<dbReference type="OrthoDB" id="8939548at2759"/>
<dbReference type="EMBL" id="VSRR010021244">
    <property type="protein sequence ID" value="MPC63776.1"/>
    <property type="molecule type" value="Genomic_DNA"/>
</dbReference>
<dbReference type="GO" id="GO:0005581">
    <property type="term" value="C:collagen trimer"/>
    <property type="evidence" value="ECO:0007669"/>
    <property type="project" value="UniProtKB-KW"/>
</dbReference>
<gene>
    <name evidence="1" type="primary">Col11a1</name>
    <name evidence="1" type="ORF">E2C01_057879</name>
</gene>
<dbReference type="InterPro" id="IPR013320">
    <property type="entry name" value="ConA-like_dom_sf"/>
</dbReference>
<proteinExistence type="predicted"/>
<evidence type="ECO:0000313" key="1">
    <source>
        <dbReference type="EMBL" id="MPC63776.1"/>
    </source>
</evidence>
<dbReference type="AlphaFoldDB" id="A0A5B7H1P7"/>
<name>A0A5B7H1P7_PORTR</name>
<sequence length="153" mass="16427">MVYKAGGSLLEAVDVASKPLGVVETRGMCDERPGAAEVPDKAYKVTKQAVLTVPTANLFPAINTSFLCSVLYPNDSLLCTSATDQFPEEFSIMATLRPDQGSSSVLFGLYSEAGEDQLLVEVGDTVRFFYQDQNGIPAENYTLEFGAAINDGK</sequence>
<protein>
    <submittedName>
        <fullName evidence="1">Collagen alpha-1(XI) chain</fullName>
    </submittedName>
</protein>
<dbReference type="SUPFAM" id="SSF49899">
    <property type="entry name" value="Concanavalin A-like lectins/glucanases"/>
    <property type="match status" value="1"/>
</dbReference>
<dbReference type="Gene3D" id="2.60.120.200">
    <property type="match status" value="1"/>
</dbReference>
<keyword evidence="2" id="KW-1185">Reference proteome</keyword>
<organism evidence="1 2">
    <name type="scientific">Portunus trituberculatus</name>
    <name type="common">Swimming crab</name>
    <name type="synonym">Neptunus trituberculatus</name>
    <dbReference type="NCBI Taxonomy" id="210409"/>
    <lineage>
        <taxon>Eukaryota</taxon>
        <taxon>Metazoa</taxon>
        <taxon>Ecdysozoa</taxon>
        <taxon>Arthropoda</taxon>
        <taxon>Crustacea</taxon>
        <taxon>Multicrustacea</taxon>
        <taxon>Malacostraca</taxon>
        <taxon>Eumalacostraca</taxon>
        <taxon>Eucarida</taxon>
        <taxon>Decapoda</taxon>
        <taxon>Pleocyemata</taxon>
        <taxon>Brachyura</taxon>
        <taxon>Eubrachyura</taxon>
        <taxon>Portunoidea</taxon>
        <taxon>Portunidae</taxon>
        <taxon>Portuninae</taxon>
        <taxon>Portunus</taxon>
    </lineage>
</organism>
<accession>A0A5B7H1P7</accession>
<dbReference type="Proteomes" id="UP000324222">
    <property type="component" value="Unassembled WGS sequence"/>
</dbReference>